<sequence>MSWEPNVIERAMRELGAKQGSGGRSDRMVPVINCTADGTSWGAAPAEAMTPHDFFKGFTDASVFTHAATGDPLLYKLKGWPSQAEFRERLPRHHAHFIRGLPFPEYTNPCDGPLNLVTHLPRSVGQPDLGPRASIAFGRPEERGPGDSVTRLHASVMDGVHALMYSCDAAAGACAEAVGDDDDGDGGEGRGGGEDGGGGAGDGHHTHGRPVSVGADAPHATDGHVGGDGGASWQIFRREDIPAVSAFVLSHRSALAHCPPASTAVHHPIYDATFFLTAAELALLLEETHGEVAPWSFHLHDNDAVLVPAGCPQQVRNLKSCLKVALDFVSPETMPAALAMNDDIRELPAGHAGRSDNVHARVTLLHAAHVAVHELQALQGAGPDASL</sequence>
<evidence type="ECO:0000256" key="4">
    <source>
        <dbReference type="SAM" id="MobiDB-lite"/>
    </source>
</evidence>
<dbReference type="Pfam" id="PF02373">
    <property type="entry name" value="JmjC"/>
    <property type="match status" value="1"/>
</dbReference>
<dbReference type="Gene3D" id="2.60.120.650">
    <property type="entry name" value="Cupin"/>
    <property type="match status" value="1"/>
</dbReference>
<evidence type="ECO:0000256" key="2">
    <source>
        <dbReference type="ARBA" id="ARBA00022723"/>
    </source>
</evidence>
<dbReference type="PANTHER" id="PTHR12549:SF38">
    <property type="entry name" value="JMJC DOMAIN-CONTAINING HISTONE DEMETHYLASE 2, ISOFORM A"/>
    <property type="match status" value="1"/>
</dbReference>
<dbReference type="SUPFAM" id="SSF51197">
    <property type="entry name" value="Clavaminate synthase-like"/>
    <property type="match status" value="1"/>
</dbReference>
<organism evidence="6">
    <name type="scientific">Mantoniella antarctica</name>
    <dbReference type="NCBI Taxonomy" id="81844"/>
    <lineage>
        <taxon>Eukaryota</taxon>
        <taxon>Viridiplantae</taxon>
        <taxon>Chlorophyta</taxon>
        <taxon>Mamiellophyceae</taxon>
        <taxon>Mamiellales</taxon>
        <taxon>Mamiellaceae</taxon>
        <taxon>Mantoniella</taxon>
    </lineage>
</organism>
<feature type="domain" description="JmjC" evidence="5">
    <location>
        <begin position="101"/>
        <end position="345"/>
    </location>
</feature>
<dbReference type="InterPro" id="IPR045109">
    <property type="entry name" value="LSDs-like"/>
</dbReference>
<proteinExistence type="predicted"/>
<dbReference type="GO" id="GO:0032454">
    <property type="term" value="F:histone H3K9 demethylase activity"/>
    <property type="evidence" value="ECO:0007669"/>
    <property type="project" value="InterPro"/>
</dbReference>
<name>A0A7S0XHV4_9CHLO</name>
<keyword evidence="2" id="KW-0479">Metal-binding</keyword>
<evidence type="ECO:0000259" key="5">
    <source>
        <dbReference type="PROSITE" id="PS51184"/>
    </source>
</evidence>
<dbReference type="SMART" id="SM00558">
    <property type="entry name" value="JmjC"/>
    <property type="match status" value="1"/>
</dbReference>
<accession>A0A7S0XHV4</accession>
<dbReference type="GO" id="GO:0003712">
    <property type="term" value="F:transcription coregulator activity"/>
    <property type="evidence" value="ECO:0007669"/>
    <property type="project" value="TreeGrafter"/>
</dbReference>
<gene>
    <name evidence="6" type="ORF">MANT1106_LOCUS22656</name>
</gene>
<dbReference type="GO" id="GO:0000785">
    <property type="term" value="C:chromatin"/>
    <property type="evidence" value="ECO:0007669"/>
    <property type="project" value="TreeGrafter"/>
</dbReference>
<evidence type="ECO:0000313" key="6">
    <source>
        <dbReference type="EMBL" id="CAD8723440.1"/>
    </source>
</evidence>
<dbReference type="GO" id="GO:0006357">
    <property type="term" value="P:regulation of transcription by RNA polymerase II"/>
    <property type="evidence" value="ECO:0007669"/>
    <property type="project" value="TreeGrafter"/>
</dbReference>
<dbReference type="GO" id="GO:0000118">
    <property type="term" value="C:histone deacetylase complex"/>
    <property type="evidence" value="ECO:0007669"/>
    <property type="project" value="TreeGrafter"/>
</dbReference>
<dbReference type="GO" id="GO:0031490">
    <property type="term" value="F:chromatin DNA binding"/>
    <property type="evidence" value="ECO:0007669"/>
    <property type="project" value="TreeGrafter"/>
</dbReference>
<feature type="region of interest" description="Disordered" evidence="4">
    <location>
        <begin position="179"/>
        <end position="226"/>
    </location>
</feature>
<evidence type="ECO:0000256" key="3">
    <source>
        <dbReference type="ARBA" id="ARBA00023242"/>
    </source>
</evidence>
<comment type="subcellular location">
    <subcellularLocation>
        <location evidence="1">Nucleus</location>
    </subcellularLocation>
</comment>
<reference evidence="6" key="1">
    <citation type="submission" date="2021-01" db="EMBL/GenBank/DDBJ databases">
        <authorList>
            <person name="Corre E."/>
            <person name="Pelletier E."/>
            <person name="Niang G."/>
            <person name="Scheremetjew M."/>
            <person name="Finn R."/>
            <person name="Kale V."/>
            <person name="Holt S."/>
            <person name="Cochrane G."/>
            <person name="Meng A."/>
            <person name="Brown T."/>
            <person name="Cohen L."/>
        </authorList>
    </citation>
    <scope>NUCLEOTIDE SEQUENCE</scope>
    <source>
        <strain evidence="6">SL-175</strain>
    </source>
</reference>
<dbReference type="AlphaFoldDB" id="A0A7S0XHV4"/>
<protein>
    <recommendedName>
        <fullName evidence="5">JmjC domain-containing protein</fullName>
    </recommendedName>
</protein>
<dbReference type="EMBL" id="HBFC01038175">
    <property type="protein sequence ID" value="CAD8723440.1"/>
    <property type="molecule type" value="Transcribed_RNA"/>
</dbReference>
<evidence type="ECO:0000256" key="1">
    <source>
        <dbReference type="ARBA" id="ARBA00004123"/>
    </source>
</evidence>
<dbReference type="GO" id="GO:0046872">
    <property type="term" value="F:metal ion binding"/>
    <property type="evidence" value="ECO:0007669"/>
    <property type="project" value="UniProtKB-KW"/>
</dbReference>
<dbReference type="PROSITE" id="PS51184">
    <property type="entry name" value="JMJC"/>
    <property type="match status" value="1"/>
</dbReference>
<dbReference type="InterPro" id="IPR003347">
    <property type="entry name" value="JmjC_dom"/>
</dbReference>
<dbReference type="PANTHER" id="PTHR12549">
    <property type="entry name" value="JMJC DOMAIN-CONTAINING HISTONE DEMETHYLATION PROTEIN"/>
    <property type="match status" value="1"/>
</dbReference>
<keyword evidence="3" id="KW-0539">Nucleus</keyword>